<sequence length="158" mass="17140">MARSSFATLCLTPQSQSLQEDSSLYHVSLFARTFLSSGGWSTTSVLEEEPTAAAAASQGKLTRDGGRADDAPQRRKNDVRLDAALARLRRAEGGAAEQAARAHGVFDEGRAVWGGEEGDGVPWGCEPRFLAAVRTIDWESGNTRDGTWLQPQVTQRYQ</sequence>
<reference evidence="2" key="1">
    <citation type="submission" date="2020-10" db="EMBL/GenBank/DDBJ databases">
        <title>Unveiling of a novel bifunctional photoreceptor, Dualchrome1, isolated from a cosmopolitan green alga.</title>
        <authorList>
            <person name="Suzuki S."/>
            <person name="Kawachi M."/>
        </authorList>
    </citation>
    <scope>NUCLEOTIDE SEQUENCE</scope>
    <source>
        <strain evidence="2">NIES 2893</strain>
    </source>
</reference>
<keyword evidence="3" id="KW-1185">Reference proteome</keyword>
<dbReference type="EMBL" id="BNJQ01000020">
    <property type="protein sequence ID" value="GHP08336.1"/>
    <property type="molecule type" value="Genomic_DNA"/>
</dbReference>
<dbReference type="Proteomes" id="UP000660262">
    <property type="component" value="Unassembled WGS sequence"/>
</dbReference>
<name>A0A830HLQ9_9CHLO</name>
<evidence type="ECO:0000313" key="2">
    <source>
        <dbReference type="EMBL" id="GHP08336.1"/>
    </source>
</evidence>
<comment type="caution">
    <text evidence="2">The sequence shown here is derived from an EMBL/GenBank/DDBJ whole genome shotgun (WGS) entry which is preliminary data.</text>
</comment>
<feature type="region of interest" description="Disordered" evidence="1">
    <location>
        <begin position="50"/>
        <end position="77"/>
    </location>
</feature>
<evidence type="ECO:0000313" key="3">
    <source>
        <dbReference type="Proteomes" id="UP000660262"/>
    </source>
</evidence>
<evidence type="ECO:0000256" key="1">
    <source>
        <dbReference type="SAM" id="MobiDB-lite"/>
    </source>
</evidence>
<organism evidence="2 3">
    <name type="scientific">Pycnococcus provasolii</name>
    <dbReference type="NCBI Taxonomy" id="41880"/>
    <lineage>
        <taxon>Eukaryota</taxon>
        <taxon>Viridiplantae</taxon>
        <taxon>Chlorophyta</taxon>
        <taxon>Pseudoscourfieldiophyceae</taxon>
        <taxon>Pseudoscourfieldiales</taxon>
        <taxon>Pycnococcaceae</taxon>
        <taxon>Pycnococcus</taxon>
    </lineage>
</organism>
<protein>
    <submittedName>
        <fullName evidence="2">Uncharacterized protein</fullName>
    </submittedName>
</protein>
<proteinExistence type="predicted"/>
<feature type="compositionally biased region" description="Basic and acidic residues" evidence="1">
    <location>
        <begin position="61"/>
        <end position="77"/>
    </location>
</feature>
<dbReference type="AlphaFoldDB" id="A0A830HLQ9"/>
<accession>A0A830HLQ9</accession>
<gene>
    <name evidence="2" type="ORF">PPROV_000707500</name>
</gene>